<dbReference type="EMBL" id="JAWJZY010000002">
    <property type="protein sequence ID" value="MEE8658508.1"/>
    <property type="molecule type" value="Genomic_DNA"/>
</dbReference>
<evidence type="ECO:0000256" key="1">
    <source>
        <dbReference type="SAM" id="MobiDB-lite"/>
    </source>
</evidence>
<evidence type="ECO:0000313" key="2">
    <source>
        <dbReference type="EMBL" id="MEE8658508.1"/>
    </source>
</evidence>
<keyword evidence="3" id="KW-1185">Reference proteome</keyword>
<comment type="caution">
    <text evidence="2">The sequence shown here is derived from an EMBL/GenBank/DDBJ whole genome shotgun (WGS) entry which is preliminary data.</text>
</comment>
<feature type="compositionally biased region" description="Polar residues" evidence="1">
    <location>
        <begin position="1"/>
        <end position="11"/>
    </location>
</feature>
<organism evidence="2 3">
    <name type="scientific">Sorlinia euscelidii</name>
    <dbReference type="NCBI Taxonomy" id="3081148"/>
    <lineage>
        <taxon>Bacteria</taxon>
        <taxon>Pseudomonadati</taxon>
        <taxon>Pseudomonadota</taxon>
        <taxon>Alphaproteobacteria</taxon>
        <taxon>Acetobacterales</taxon>
        <taxon>Acetobacteraceae</taxon>
        <taxon>Sorlinia</taxon>
    </lineage>
</organism>
<sequence length="110" mass="12633">MSSWPKSSEGTYASIEEAGPSPIPRPEYPKRYYAWLFAPGDPGWEGIKGQVRGWVDAWRISSVENIPPADKMIPMTIEQWDYHYMQDDHGIMLHLSAKYVDGEFYESHPA</sequence>
<name>A0ABU7U1Y5_9PROT</name>
<reference evidence="2 3" key="1">
    <citation type="submission" date="2023-10" db="EMBL/GenBank/DDBJ databases">
        <title>Sorlinia euscelidii gen. nov., sp. nov., an acetic acid bacteria isolated from the gut of Euscelidius variegatus emitter.</title>
        <authorList>
            <person name="Michoud G."/>
            <person name="Marasco R."/>
            <person name="Seferji K."/>
            <person name="Gonella E."/>
            <person name="Garuglieri E."/>
            <person name="Alma A."/>
            <person name="Mapelli F."/>
            <person name="Borin S."/>
            <person name="Daffonchio D."/>
            <person name="Crotti E."/>
        </authorList>
    </citation>
    <scope>NUCLEOTIDE SEQUENCE [LARGE SCALE GENOMIC DNA]</scope>
    <source>
        <strain evidence="2 3">EV16P</strain>
    </source>
</reference>
<feature type="region of interest" description="Disordered" evidence="1">
    <location>
        <begin position="1"/>
        <end position="26"/>
    </location>
</feature>
<gene>
    <name evidence="2" type="ORF">DOFOFD_05740</name>
</gene>
<accession>A0ABU7U1Y5</accession>
<proteinExistence type="predicted"/>
<dbReference type="Proteomes" id="UP001312908">
    <property type="component" value="Unassembled WGS sequence"/>
</dbReference>
<evidence type="ECO:0000313" key="3">
    <source>
        <dbReference type="Proteomes" id="UP001312908"/>
    </source>
</evidence>
<dbReference type="RefSeq" id="WP_394819427.1">
    <property type="nucleotide sequence ID" value="NZ_JAWJZY010000002.1"/>
</dbReference>
<protein>
    <submittedName>
        <fullName evidence="2">Uncharacterized protein</fullName>
    </submittedName>
</protein>